<dbReference type="Gene3D" id="1.20.1050.40">
    <property type="entry name" value="Endopeptidase. Chain P, domain 1"/>
    <property type="match status" value="1"/>
</dbReference>
<dbReference type="AlphaFoldDB" id="A0AAV4AQ65"/>
<accession>A0AAV4AQ65</accession>
<organism evidence="1 2">
    <name type="scientific">Plakobranchus ocellatus</name>
    <dbReference type="NCBI Taxonomy" id="259542"/>
    <lineage>
        <taxon>Eukaryota</taxon>
        <taxon>Metazoa</taxon>
        <taxon>Spiralia</taxon>
        <taxon>Lophotrochozoa</taxon>
        <taxon>Mollusca</taxon>
        <taxon>Gastropoda</taxon>
        <taxon>Heterobranchia</taxon>
        <taxon>Euthyneura</taxon>
        <taxon>Panpulmonata</taxon>
        <taxon>Sacoglossa</taxon>
        <taxon>Placobranchoidea</taxon>
        <taxon>Plakobranchidae</taxon>
        <taxon>Plakobranchus</taxon>
    </lineage>
</organism>
<protein>
    <submittedName>
        <fullName evidence="1">Uncharacterized protein</fullName>
    </submittedName>
</protein>
<keyword evidence="2" id="KW-1185">Reference proteome</keyword>
<dbReference type="InterPro" id="IPR024080">
    <property type="entry name" value="Neurolysin/TOP_N"/>
</dbReference>
<gene>
    <name evidence="1" type="ORF">PoB_003980600</name>
</gene>
<sequence length="93" mass="10599">MSADGIKLSWNVKKEEIDSDADKLMERMKKVYDEIGALSDDQITYENVVQTGRPDVWLGLGLLHTPAHPFSFTTQLRSRTVPDTPYLSRSCQR</sequence>
<evidence type="ECO:0000313" key="1">
    <source>
        <dbReference type="EMBL" id="GFO13301.1"/>
    </source>
</evidence>
<dbReference type="Proteomes" id="UP000735302">
    <property type="component" value="Unassembled WGS sequence"/>
</dbReference>
<dbReference type="EMBL" id="BLXT01004484">
    <property type="protein sequence ID" value="GFO13301.1"/>
    <property type="molecule type" value="Genomic_DNA"/>
</dbReference>
<evidence type="ECO:0000313" key="2">
    <source>
        <dbReference type="Proteomes" id="UP000735302"/>
    </source>
</evidence>
<proteinExistence type="predicted"/>
<name>A0AAV4AQ65_9GAST</name>
<reference evidence="1 2" key="1">
    <citation type="journal article" date="2021" name="Elife">
        <title>Chloroplast acquisition without the gene transfer in kleptoplastic sea slugs, Plakobranchus ocellatus.</title>
        <authorList>
            <person name="Maeda T."/>
            <person name="Takahashi S."/>
            <person name="Yoshida T."/>
            <person name="Shimamura S."/>
            <person name="Takaki Y."/>
            <person name="Nagai Y."/>
            <person name="Toyoda A."/>
            <person name="Suzuki Y."/>
            <person name="Arimoto A."/>
            <person name="Ishii H."/>
            <person name="Satoh N."/>
            <person name="Nishiyama T."/>
            <person name="Hasebe M."/>
            <person name="Maruyama T."/>
            <person name="Minagawa J."/>
            <person name="Obokata J."/>
            <person name="Shigenobu S."/>
        </authorList>
    </citation>
    <scope>NUCLEOTIDE SEQUENCE [LARGE SCALE GENOMIC DNA]</scope>
</reference>
<comment type="caution">
    <text evidence="1">The sequence shown here is derived from an EMBL/GenBank/DDBJ whole genome shotgun (WGS) entry which is preliminary data.</text>
</comment>